<evidence type="ECO:0000313" key="3">
    <source>
        <dbReference type="Proteomes" id="UP000190696"/>
    </source>
</evidence>
<dbReference type="PROSITE" id="PS51257">
    <property type="entry name" value="PROKAR_LIPOPROTEIN"/>
    <property type="match status" value="1"/>
</dbReference>
<dbReference type="RefSeq" id="WP_078176884.1">
    <property type="nucleotide sequence ID" value="NZ_JBCMNA010000042.1"/>
</dbReference>
<sequence>MKKIISICALTALSFTLIGCTSTSTTNNTPTTKQENTKNAIQLNSADITNIEMLRTTSNTSSKSQTDNEEMIQSIASAVQNGTPKTITLDQKKRESAHSTITVTYKDDAKEEFLVWVDNKEKITIAKDEKKDKVEGVTLNIEGAKMMKDFFKNDKR</sequence>
<feature type="chain" id="PRO_5039609521" description="Lipoprotein" evidence="1">
    <location>
        <begin position="27"/>
        <end position="156"/>
    </location>
</feature>
<proteinExistence type="predicted"/>
<evidence type="ECO:0000256" key="1">
    <source>
        <dbReference type="SAM" id="SignalP"/>
    </source>
</evidence>
<dbReference type="EMBL" id="MUAI01000029">
    <property type="protein sequence ID" value="OOR04091.1"/>
    <property type="molecule type" value="Genomic_DNA"/>
</dbReference>
<dbReference type="AlphaFoldDB" id="A0A1S9T363"/>
<evidence type="ECO:0008006" key="4">
    <source>
        <dbReference type="Google" id="ProtNLM"/>
    </source>
</evidence>
<protein>
    <recommendedName>
        <fullName evidence="4">Lipoprotein</fullName>
    </recommendedName>
</protein>
<gene>
    <name evidence="2" type="ORF">BW900_24050</name>
</gene>
<reference evidence="2 3" key="1">
    <citation type="submission" date="2017-01" db="EMBL/GenBank/DDBJ databases">
        <title>Bacillus cereus isolates.</title>
        <authorList>
            <person name="Beno S.M."/>
        </authorList>
    </citation>
    <scope>NUCLEOTIDE SEQUENCE [LARGE SCALE GENOMIC DNA]</scope>
    <source>
        <strain evidence="2 3">FSL W7-1108</strain>
    </source>
</reference>
<accession>A0A1S9T363</accession>
<organism evidence="2 3">
    <name type="scientific">Bacillus mycoides</name>
    <dbReference type="NCBI Taxonomy" id="1405"/>
    <lineage>
        <taxon>Bacteria</taxon>
        <taxon>Bacillati</taxon>
        <taxon>Bacillota</taxon>
        <taxon>Bacilli</taxon>
        <taxon>Bacillales</taxon>
        <taxon>Bacillaceae</taxon>
        <taxon>Bacillus</taxon>
        <taxon>Bacillus cereus group</taxon>
    </lineage>
</organism>
<name>A0A1S9T363_BACMY</name>
<comment type="caution">
    <text evidence="2">The sequence shown here is derived from an EMBL/GenBank/DDBJ whole genome shotgun (WGS) entry which is preliminary data.</text>
</comment>
<feature type="signal peptide" evidence="1">
    <location>
        <begin position="1"/>
        <end position="26"/>
    </location>
</feature>
<evidence type="ECO:0000313" key="2">
    <source>
        <dbReference type="EMBL" id="OOR04091.1"/>
    </source>
</evidence>
<keyword evidence="1" id="KW-0732">Signal</keyword>
<dbReference type="Proteomes" id="UP000190696">
    <property type="component" value="Unassembled WGS sequence"/>
</dbReference>